<organism evidence="2 3">
    <name type="scientific">Paenibacillus hodogayensis</name>
    <dbReference type="NCBI Taxonomy" id="279208"/>
    <lineage>
        <taxon>Bacteria</taxon>
        <taxon>Bacillati</taxon>
        <taxon>Bacillota</taxon>
        <taxon>Bacilli</taxon>
        <taxon>Bacillales</taxon>
        <taxon>Paenibacillaceae</taxon>
        <taxon>Paenibacillus</taxon>
    </lineage>
</organism>
<dbReference type="RefSeq" id="WP_344903553.1">
    <property type="nucleotide sequence ID" value="NZ_BAAAYO010000001.1"/>
</dbReference>
<dbReference type="EMBL" id="JBHMAG010000012">
    <property type="protein sequence ID" value="MFB9752691.1"/>
    <property type="molecule type" value="Genomic_DNA"/>
</dbReference>
<keyword evidence="1" id="KW-0812">Transmembrane</keyword>
<evidence type="ECO:0000313" key="3">
    <source>
        <dbReference type="Proteomes" id="UP001589619"/>
    </source>
</evidence>
<evidence type="ECO:0000313" key="2">
    <source>
        <dbReference type="EMBL" id="MFB9752691.1"/>
    </source>
</evidence>
<comment type="caution">
    <text evidence="2">The sequence shown here is derived from an EMBL/GenBank/DDBJ whole genome shotgun (WGS) entry which is preliminary data.</text>
</comment>
<reference evidence="2 3" key="1">
    <citation type="submission" date="2024-09" db="EMBL/GenBank/DDBJ databases">
        <authorList>
            <person name="Sun Q."/>
            <person name="Mori K."/>
        </authorList>
    </citation>
    <scope>NUCLEOTIDE SEQUENCE [LARGE SCALE GENOMIC DNA]</scope>
    <source>
        <strain evidence="2 3">JCM 12520</strain>
    </source>
</reference>
<name>A0ABV5VXI6_9BACL</name>
<evidence type="ECO:0000256" key="1">
    <source>
        <dbReference type="SAM" id="Phobius"/>
    </source>
</evidence>
<proteinExistence type="predicted"/>
<protein>
    <submittedName>
        <fullName evidence="2">DUF2178 domain-containing protein</fullName>
    </submittedName>
</protein>
<keyword evidence="3" id="KW-1185">Reference proteome</keyword>
<accession>A0ABV5VXI6</accession>
<feature type="transmembrane region" description="Helical" evidence="1">
    <location>
        <begin position="6"/>
        <end position="24"/>
    </location>
</feature>
<keyword evidence="1" id="KW-1133">Transmembrane helix</keyword>
<keyword evidence="1" id="KW-0472">Membrane</keyword>
<gene>
    <name evidence="2" type="ORF">ACFFNY_14085</name>
</gene>
<feature type="transmembrane region" description="Helical" evidence="1">
    <location>
        <begin position="69"/>
        <end position="91"/>
    </location>
</feature>
<dbReference type="Proteomes" id="UP001589619">
    <property type="component" value="Unassembled WGS sequence"/>
</dbReference>
<feature type="transmembrane region" description="Helical" evidence="1">
    <location>
        <begin position="36"/>
        <end position="57"/>
    </location>
</feature>
<sequence length="95" mass="10551">MLNFIGSFLSFLGLATFIFVIRFMKKEGNDERGDKILGKAGMAGFVSFLLGYMIIFLANALNALNGVQYTFALTCLLAFVLLAYSGTIFVLRKKY</sequence>